<feature type="compositionally biased region" description="Basic and acidic residues" evidence="1">
    <location>
        <begin position="54"/>
        <end position="68"/>
    </location>
</feature>
<protein>
    <submittedName>
        <fullName evidence="2">Uncharacterized protein</fullName>
    </submittedName>
</protein>
<keyword evidence="3" id="KW-1185">Reference proteome</keyword>
<evidence type="ECO:0000313" key="3">
    <source>
        <dbReference type="Proteomes" id="UP000326565"/>
    </source>
</evidence>
<dbReference type="Proteomes" id="UP000326565">
    <property type="component" value="Unassembled WGS sequence"/>
</dbReference>
<gene>
    <name evidence="2" type="ORF">BDV29DRAFT_163339</name>
</gene>
<organism evidence="2 3">
    <name type="scientific">Aspergillus leporis</name>
    <dbReference type="NCBI Taxonomy" id="41062"/>
    <lineage>
        <taxon>Eukaryota</taxon>
        <taxon>Fungi</taxon>
        <taxon>Dikarya</taxon>
        <taxon>Ascomycota</taxon>
        <taxon>Pezizomycotina</taxon>
        <taxon>Eurotiomycetes</taxon>
        <taxon>Eurotiomycetidae</taxon>
        <taxon>Eurotiales</taxon>
        <taxon>Aspergillaceae</taxon>
        <taxon>Aspergillus</taxon>
        <taxon>Aspergillus subgen. Circumdati</taxon>
    </lineage>
</organism>
<dbReference type="EMBL" id="ML732484">
    <property type="protein sequence ID" value="KAB8067460.1"/>
    <property type="molecule type" value="Genomic_DNA"/>
</dbReference>
<feature type="compositionally biased region" description="Low complexity" evidence="1">
    <location>
        <begin position="77"/>
        <end position="99"/>
    </location>
</feature>
<evidence type="ECO:0000313" key="2">
    <source>
        <dbReference type="EMBL" id="KAB8067460.1"/>
    </source>
</evidence>
<evidence type="ECO:0000256" key="1">
    <source>
        <dbReference type="SAM" id="MobiDB-lite"/>
    </source>
</evidence>
<feature type="region of interest" description="Disordered" evidence="1">
    <location>
        <begin position="123"/>
        <end position="144"/>
    </location>
</feature>
<accession>A0A5N5WJV6</accession>
<sequence length="144" mass="15987">MGIIAGSLPTLKPLFKQILGSYGSRSKTRPYTYGSKQYRLRSLSRSRQGQSHTLHSEPRSRVEPEADQKMPSSRHFATTTTTTTTTATYPGRTSSSNSSEEYILSPHDMDGIMLTTEVMVSRTEEARKSAARAKTAHFGRDDVV</sequence>
<feature type="region of interest" description="Disordered" evidence="1">
    <location>
        <begin position="25"/>
        <end position="108"/>
    </location>
</feature>
<proteinExistence type="predicted"/>
<dbReference type="AlphaFoldDB" id="A0A5N5WJV6"/>
<reference evidence="2 3" key="1">
    <citation type="submission" date="2019-04" db="EMBL/GenBank/DDBJ databases">
        <title>Friends and foes A comparative genomics study of 23 Aspergillus species from section Flavi.</title>
        <authorList>
            <consortium name="DOE Joint Genome Institute"/>
            <person name="Kjaerbolling I."/>
            <person name="Vesth T."/>
            <person name="Frisvad J.C."/>
            <person name="Nybo J.L."/>
            <person name="Theobald S."/>
            <person name="Kildgaard S."/>
            <person name="Isbrandt T."/>
            <person name="Kuo A."/>
            <person name="Sato A."/>
            <person name="Lyhne E.K."/>
            <person name="Kogle M.E."/>
            <person name="Wiebenga A."/>
            <person name="Kun R.S."/>
            <person name="Lubbers R.J."/>
            <person name="Makela M.R."/>
            <person name="Barry K."/>
            <person name="Chovatia M."/>
            <person name="Clum A."/>
            <person name="Daum C."/>
            <person name="Haridas S."/>
            <person name="He G."/>
            <person name="LaButti K."/>
            <person name="Lipzen A."/>
            <person name="Mondo S."/>
            <person name="Riley R."/>
            <person name="Salamov A."/>
            <person name="Simmons B.A."/>
            <person name="Magnuson J.K."/>
            <person name="Henrissat B."/>
            <person name="Mortensen U.H."/>
            <person name="Larsen T.O."/>
            <person name="Devries R.P."/>
            <person name="Grigoriev I.V."/>
            <person name="Machida M."/>
            <person name="Baker S.E."/>
            <person name="Andersen M.R."/>
        </authorList>
    </citation>
    <scope>NUCLEOTIDE SEQUENCE [LARGE SCALE GENOMIC DNA]</scope>
    <source>
        <strain evidence="2 3">CBS 151.66</strain>
    </source>
</reference>
<name>A0A5N5WJV6_9EURO</name>